<keyword evidence="1 2" id="KW-0193">Cuticle</keyword>
<evidence type="ECO:0000313" key="5">
    <source>
        <dbReference type="RefSeq" id="XP_013787228.1"/>
    </source>
</evidence>
<feature type="compositionally biased region" description="Basic and acidic residues" evidence="3">
    <location>
        <begin position="180"/>
        <end position="192"/>
    </location>
</feature>
<dbReference type="Pfam" id="PF00379">
    <property type="entry name" value="Chitin_bind_4"/>
    <property type="match status" value="1"/>
</dbReference>
<accession>A0ABM1BRG6</accession>
<organism evidence="4 5">
    <name type="scientific">Limulus polyphemus</name>
    <name type="common">Atlantic horseshoe crab</name>
    <dbReference type="NCBI Taxonomy" id="6850"/>
    <lineage>
        <taxon>Eukaryota</taxon>
        <taxon>Metazoa</taxon>
        <taxon>Ecdysozoa</taxon>
        <taxon>Arthropoda</taxon>
        <taxon>Chelicerata</taxon>
        <taxon>Merostomata</taxon>
        <taxon>Xiphosura</taxon>
        <taxon>Limulidae</taxon>
        <taxon>Limulus</taxon>
    </lineage>
</organism>
<dbReference type="InterPro" id="IPR000618">
    <property type="entry name" value="Insect_cuticle"/>
</dbReference>
<dbReference type="GeneID" id="106471183"/>
<protein>
    <submittedName>
        <fullName evidence="5">Cuticle protein-like</fullName>
    </submittedName>
</protein>
<keyword evidence="4" id="KW-1185">Reference proteome</keyword>
<evidence type="ECO:0000256" key="2">
    <source>
        <dbReference type="PROSITE-ProRule" id="PRU00497"/>
    </source>
</evidence>
<gene>
    <name evidence="5" type="primary">LOC106471183</name>
</gene>
<evidence type="ECO:0000256" key="3">
    <source>
        <dbReference type="SAM" id="MobiDB-lite"/>
    </source>
</evidence>
<proteinExistence type="predicted"/>
<dbReference type="PANTHER" id="PTHR10380">
    <property type="entry name" value="CUTICLE PROTEIN"/>
    <property type="match status" value="1"/>
</dbReference>
<feature type="region of interest" description="Disordered" evidence="3">
    <location>
        <begin position="168"/>
        <end position="192"/>
    </location>
</feature>
<evidence type="ECO:0000256" key="1">
    <source>
        <dbReference type="ARBA" id="ARBA00022460"/>
    </source>
</evidence>
<dbReference type="RefSeq" id="XP_013787228.1">
    <property type="nucleotide sequence ID" value="XM_013931774.1"/>
</dbReference>
<evidence type="ECO:0000313" key="4">
    <source>
        <dbReference type="Proteomes" id="UP000694941"/>
    </source>
</evidence>
<dbReference type="Proteomes" id="UP000694941">
    <property type="component" value="Unplaced"/>
</dbReference>
<name>A0ABM1BRG6_LIMPO</name>
<dbReference type="PANTHER" id="PTHR10380:SF173">
    <property type="entry name" value="CUTICULAR PROTEIN 47EF, ISOFORM C-RELATED"/>
    <property type="match status" value="1"/>
</dbReference>
<sequence>MAVVVVVAVPVQYGNTQLTSRSYAAHETYNPVQLYSYGYRIKDEYDTIQFRKEETEGSDVIKGSYGYTDVAGLYRKVEYIADARGFRALIKTNEPGTTNQNSADVEIISEQGPQLHQTLTEEYSARNEIERPIYSHKPEPNYYQPAYNSVAKRVSIQSSASNAPRYASVYSAPALSSTSTDKKEDRLEKLEE</sequence>
<dbReference type="PROSITE" id="PS51155">
    <property type="entry name" value="CHIT_BIND_RR_2"/>
    <property type="match status" value="1"/>
</dbReference>
<reference evidence="5" key="1">
    <citation type="submission" date="2025-08" db="UniProtKB">
        <authorList>
            <consortium name="RefSeq"/>
        </authorList>
    </citation>
    <scope>IDENTIFICATION</scope>
    <source>
        <tissue evidence="5">Muscle</tissue>
    </source>
</reference>
<dbReference type="InterPro" id="IPR050468">
    <property type="entry name" value="Cuticle_Struct_Prot"/>
</dbReference>